<sequence length="154" mass="17277">MTYIDEDMRRIVDRAKLAFVATVRPDNSPSVSPKGSVRVYDDQHLVFMDIASPGTVANLAQNPGIDIAVVDFIARRGYRFTGLAEFRDPGTPEYSWLQTWLLDRNGPGYPAHRAVIVRVEEISPINSPAYEFGNATEQQLSEQWRTVYTDAAAE</sequence>
<dbReference type="InterPro" id="IPR011576">
    <property type="entry name" value="Pyridox_Oxase_N"/>
</dbReference>
<dbReference type="InterPro" id="IPR012349">
    <property type="entry name" value="Split_barrel_FMN-bd"/>
</dbReference>
<dbReference type="RefSeq" id="WP_163842727.1">
    <property type="nucleotide sequence ID" value="NZ_JAAGVB010000008.1"/>
</dbReference>
<gene>
    <name evidence="2" type="ORF">GV791_06685</name>
</gene>
<evidence type="ECO:0000313" key="3">
    <source>
        <dbReference type="Proteomes" id="UP000471166"/>
    </source>
</evidence>
<comment type="caution">
    <text evidence="2">The sequence shown here is derived from an EMBL/GenBank/DDBJ whole genome shotgun (WGS) entry which is preliminary data.</text>
</comment>
<evidence type="ECO:0000313" key="2">
    <source>
        <dbReference type="EMBL" id="NEW32247.1"/>
    </source>
</evidence>
<dbReference type="SUPFAM" id="SSF50475">
    <property type="entry name" value="FMN-binding split barrel"/>
    <property type="match status" value="1"/>
</dbReference>
<dbReference type="Pfam" id="PF01243">
    <property type="entry name" value="PNPOx_N"/>
    <property type="match status" value="1"/>
</dbReference>
<name>A0A6P1CK44_9NOCA</name>
<dbReference type="Gene3D" id="2.30.110.10">
    <property type="entry name" value="Electron Transport, Fmn-binding Protein, Chain A"/>
    <property type="match status" value="1"/>
</dbReference>
<proteinExistence type="predicted"/>
<feature type="domain" description="Pyridoxamine 5'-phosphate oxidase N-terminal" evidence="1">
    <location>
        <begin position="4"/>
        <end position="123"/>
    </location>
</feature>
<dbReference type="Proteomes" id="UP000471166">
    <property type="component" value="Unassembled WGS sequence"/>
</dbReference>
<reference evidence="2 3" key="1">
    <citation type="submission" date="2020-01" db="EMBL/GenBank/DDBJ databases">
        <title>Genetics and antimicrobial susceptibilities of Nocardia species isolated from the soil; a comparison with species isolated from humans.</title>
        <authorList>
            <person name="Carrasco G."/>
            <person name="Monzon S."/>
            <person name="Sansegundo M."/>
            <person name="Garcia E."/>
            <person name="Garrido N."/>
            <person name="Medina M.J."/>
            <person name="Villalon P."/>
            <person name="Ramirez-Arocha A.C."/>
            <person name="Jimenez P."/>
            <person name="Cuesta I."/>
            <person name="Valdezate S."/>
        </authorList>
    </citation>
    <scope>NUCLEOTIDE SEQUENCE [LARGE SCALE GENOMIC DNA]</scope>
    <source>
        <strain evidence="2 3">CNM20110626</strain>
    </source>
</reference>
<evidence type="ECO:0000259" key="1">
    <source>
        <dbReference type="Pfam" id="PF01243"/>
    </source>
</evidence>
<dbReference type="EMBL" id="JAAGVB010000008">
    <property type="protein sequence ID" value="NEW32247.1"/>
    <property type="molecule type" value="Genomic_DNA"/>
</dbReference>
<accession>A0A6P1CK44</accession>
<protein>
    <submittedName>
        <fullName evidence="2">Pyridoxamine 5'-phosphate oxidase family protein</fullName>
    </submittedName>
</protein>
<dbReference type="PANTHER" id="PTHR40660">
    <property type="entry name" value="5'-PHOSPHATE OXIDASE PUTATIVE DOMAIN-CONTAINING PROTEIN-RELATED"/>
    <property type="match status" value="1"/>
</dbReference>
<dbReference type="AlphaFoldDB" id="A0A6P1CK44"/>
<dbReference type="PANTHER" id="PTHR40660:SF1">
    <property type="entry name" value="5'-PHOSPHATE OXIDASE PUTATIVE DOMAIN-CONTAINING PROTEIN-RELATED"/>
    <property type="match status" value="1"/>
</dbReference>
<organism evidence="2 3">
    <name type="scientific">Nocardia cyriacigeorgica</name>
    <dbReference type="NCBI Taxonomy" id="135487"/>
    <lineage>
        <taxon>Bacteria</taxon>
        <taxon>Bacillati</taxon>
        <taxon>Actinomycetota</taxon>
        <taxon>Actinomycetes</taxon>
        <taxon>Mycobacteriales</taxon>
        <taxon>Nocardiaceae</taxon>
        <taxon>Nocardia</taxon>
    </lineage>
</organism>